<feature type="transmembrane region" description="Helical" evidence="6">
    <location>
        <begin position="114"/>
        <end position="134"/>
    </location>
</feature>
<evidence type="ECO:0000256" key="3">
    <source>
        <dbReference type="ARBA" id="ARBA00022692"/>
    </source>
</evidence>
<dbReference type="EMBL" id="VDUX01000002">
    <property type="protein sequence ID" value="TXL62118.1"/>
    <property type="molecule type" value="Genomic_DNA"/>
</dbReference>
<keyword evidence="9" id="KW-1185">Reference proteome</keyword>
<reference evidence="8 9" key="1">
    <citation type="submission" date="2019-06" db="EMBL/GenBank/DDBJ databases">
        <title>Aeromicrobium sp. nov., isolated from a maize field.</title>
        <authorList>
            <person name="Lin S.-Y."/>
            <person name="Tsai C.-F."/>
            <person name="Young C.-C."/>
        </authorList>
    </citation>
    <scope>NUCLEOTIDE SEQUENCE [LARGE SCALE GENOMIC DNA]</scope>
    <source>
        <strain evidence="8 9">CC-CFT486</strain>
    </source>
</reference>
<feature type="domain" description="Type II secretion system protein GspF" evidence="7">
    <location>
        <begin position="153"/>
        <end position="278"/>
    </location>
</feature>
<evidence type="ECO:0000256" key="5">
    <source>
        <dbReference type="ARBA" id="ARBA00023136"/>
    </source>
</evidence>
<feature type="transmembrane region" description="Helical" evidence="6">
    <location>
        <begin position="6"/>
        <end position="25"/>
    </location>
</feature>
<keyword evidence="5 6" id="KW-0472">Membrane</keyword>
<evidence type="ECO:0000259" key="7">
    <source>
        <dbReference type="Pfam" id="PF00482"/>
    </source>
</evidence>
<organism evidence="8 9">
    <name type="scientific">Aeromicrobium terrae</name>
    <dbReference type="NCBI Taxonomy" id="2498846"/>
    <lineage>
        <taxon>Bacteria</taxon>
        <taxon>Bacillati</taxon>
        <taxon>Actinomycetota</taxon>
        <taxon>Actinomycetes</taxon>
        <taxon>Propionibacteriales</taxon>
        <taxon>Nocardioidaceae</taxon>
        <taxon>Aeromicrobium</taxon>
    </lineage>
</organism>
<evidence type="ECO:0000256" key="4">
    <source>
        <dbReference type="ARBA" id="ARBA00022989"/>
    </source>
</evidence>
<feature type="transmembrane region" description="Helical" evidence="6">
    <location>
        <begin position="261"/>
        <end position="283"/>
    </location>
</feature>
<evidence type="ECO:0000256" key="2">
    <source>
        <dbReference type="ARBA" id="ARBA00022475"/>
    </source>
</evidence>
<evidence type="ECO:0000256" key="1">
    <source>
        <dbReference type="ARBA" id="ARBA00004651"/>
    </source>
</evidence>
<keyword evidence="2" id="KW-1003">Cell membrane</keyword>
<proteinExistence type="predicted"/>
<evidence type="ECO:0000313" key="9">
    <source>
        <dbReference type="Proteomes" id="UP000321571"/>
    </source>
</evidence>
<keyword evidence="4 6" id="KW-1133">Transmembrane helix</keyword>
<feature type="transmembrane region" description="Helical" evidence="6">
    <location>
        <begin position="89"/>
        <end position="108"/>
    </location>
</feature>
<accession>A0A5C8NLJ4</accession>
<dbReference type="PANTHER" id="PTHR35007">
    <property type="entry name" value="INTEGRAL MEMBRANE PROTEIN-RELATED"/>
    <property type="match status" value="1"/>
</dbReference>
<dbReference type="Pfam" id="PF00482">
    <property type="entry name" value="T2SSF"/>
    <property type="match status" value="1"/>
</dbReference>
<dbReference type="GO" id="GO:0005886">
    <property type="term" value="C:plasma membrane"/>
    <property type="evidence" value="ECO:0007669"/>
    <property type="project" value="UniProtKB-SubCell"/>
</dbReference>
<name>A0A5C8NLJ4_9ACTN</name>
<comment type="subcellular location">
    <subcellularLocation>
        <location evidence="1">Cell membrane</location>
        <topology evidence="1">Multi-pass membrane protein</topology>
    </subcellularLocation>
</comment>
<dbReference type="OrthoDB" id="9810662at2"/>
<evidence type="ECO:0000256" key="6">
    <source>
        <dbReference type="SAM" id="Phobius"/>
    </source>
</evidence>
<evidence type="ECO:0000313" key="8">
    <source>
        <dbReference type="EMBL" id="TXL62118.1"/>
    </source>
</evidence>
<dbReference type="AlphaFoldDB" id="A0A5C8NLJ4"/>
<comment type="caution">
    <text evidence="8">The sequence shown here is derived from an EMBL/GenBank/DDBJ whole genome shotgun (WGS) entry which is preliminary data.</text>
</comment>
<keyword evidence="3 6" id="KW-0812">Transmembrane</keyword>
<dbReference type="RefSeq" id="WP_147684502.1">
    <property type="nucleotide sequence ID" value="NZ_VDUX01000002.1"/>
</dbReference>
<gene>
    <name evidence="8" type="ORF">FHP06_05255</name>
</gene>
<sequence>MVLLAVLLIGAALAALTVSLGLVALPDAATRSRMLPEPVEEAPTGRRMKQIDAPEGPARYVVSTGMLSRLRQNLVLAGHPAGWSMRNILVAKALLPVAMVMFASKFFLFAGNPVLMIAGAVAIIVSYFVPDLLVHSRAAERQDEMQRSLPDVLDKIIISIEAGLGFESALARTAEAGEGPLADELVRTVQDIRLGMSRREAYEALQRRTSSEDITQFLRGVIQAEEHGSSMSQMVRIQSKEMRLKRKLRAEAKAGRVSVQLLGPLMACIFPVLFIVVLAPGIINAFGMF</sequence>
<protein>
    <submittedName>
        <fullName evidence="8">Type II secretion system F family protein</fullName>
    </submittedName>
</protein>
<dbReference type="Proteomes" id="UP000321571">
    <property type="component" value="Unassembled WGS sequence"/>
</dbReference>
<dbReference type="InterPro" id="IPR018076">
    <property type="entry name" value="T2SS_GspF_dom"/>
</dbReference>
<dbReference type="PANTHER" id="PTHR35007:SF2">
    <property type="entry name" value="PILUS ASSEMBLE PROTEIN"/>
    <property type="match status" value="1"/>
</dbReference>